<dbReference type="EMBL" id="JAUEQX010000007">
    <property type="protein sequence ID" value="MDW3777016.1"/>
    <property type="molecule type" value="Genomic_DNA"/>
</dbReference>
<dbReference type="OrthoDB" id="8595277at2"/>
<dbReference type="Proteomes" id="UP001276300">
    <property type="component" value="Unassembled WGS sequence"/>
</dbReference>
<organism evidence="4 5">
    <name type="scientific">Kluyvera cryocrescens</name>
    <name type="common">Kluyvera citrophila</name>
    <dbReference type="NCBI Taxonomy" id="580"/>
    <lineage>
        <taxon>Bacteria</taxon>
        <taxon>Pseudomonadati</taxon>
        <taxon>Pseudomonadota</taxon>
        <taxon>Gammaproteobacteria</taxon>
        <taxon>Enterobacterales</taxon>
        <taxon>Enterobacteriaceae</taxon>
        <taxon>Kluyvera</taxon>
    </lineage>
</organism>
<reference evidence="4 5" key="1">
    <citation type="submission" date="2019-03" db="EMBL/GenBank/DDBJ databases">
        <authorList>
            <consortium name="Pathogen Informatics"/>
        </authorList>
    </citation>
    <scope>NUCLEOTIDE SEQUENCE [LARGE SCALE GENOMIC DNA]</scope>
    <source>
        <strain evidence="4 5">NCTC12993</strain>
    </source>
</reference>
<dbReference type="GO" id="GO:0003677">
    <property type="term" value="F:DNA binding"/>
    <property type="evidence" value="ECO:0007669"/>
    <property type="project" value="InterPro"/>
</dbReference>
<evidence type="ECO:0000259" key="1">
    <source>
        <dbReference type="Pfam" id="PF09722"/>
    </source>
</evidence>
<dbReference type="InterPro" id="IPR011979">
    <property type="entry name" value="Antitox_Xre"/>
</dbReference>
<dbReference type="AlphaFoldDB" id="A0A2X3EKP2"/>
<gene>
    <name evidence="4" type="ORF">NCTC12993_00700</name>
    <name evidence="3" type="ORF">QWU01_09355</name>
</gene>
<dbReference type="Pfam" id="PF20432">
    <property type="entry name" value="Xre-like-HTH"/>
    <property type="match status" value="1"/>
</dbReference>
<name>A0A2X3EKP2_KLUCR</name>
<dbReference type="InterPro" id="IPR046847">
    <property type="entry name" value="Xre-like_HTH"/>
</dbReference>
<dbReference type="Proteomes" id="UP000401081">
    <property type="component" value="Unassembled WGS sequence"/>
</dbReference>
<dbReference type="STRING" id="580.GCA_001266615_00940"/>
<proteinExistence type="predicted"/>
<feature type="domain" description="Antitoxin Xre/MbcA/ParS-like toxin-binding" evidence="1">
    <location>
        <begin position="94"/>
        <end position="144"/>
    </location>
</feature>
<dbReference type="Pfam" id="PF09722">
    <property type="entry name" value="Xre_MbcA_ParS_C"/>
    <property type="match status" value="1"/>
</dbReference>
<dbReference type="GeneID" id="99776150"/>
<protein>
    <submittedName>
        <fullName evidence="3">DUF2384 domain-containing protein</fullName>
    </submittedName>
    <submittedName>
        <fullName evidence="4">Uncharacterized conserved protein</fullName>
    </submittedName>
</protein>
<reference evidence="3" key="2">
    <citation type="journal article" date="2023" name="J Glob Antimicrob Resist">
        <title>Emergence of NDM-1 and KPC-3 carbapenemases in Kluyvera cryocrescens: Investigating genetic heterogeneity and acquisition routes of blaNDM-1 in Enterobacterales species in Portugal.</title>
        <authorList>
            <person name="Loiodice M."/>
            <person name="Ribeiro M."/>
            <person name="Peixe L."/>
            <person name="Novais A."/>
        </authorList>
    </citation>
    <scope>NUCLEOTIDE SEQUENCE</scope>
    <source>
        <strain evidence="3">K629</strain>
    </source>
</reference>
<dbReference type="EMBL" id="CAADJD010000008">
    <property type="protein sequence ID" value="VFS57278.1"/>
    <property type="molecule type" value="Genomic_DNA"/>
</dbReference>
<evidence type="ECO:0000259" key="2">
    <source>
        <dbReference type="Pfam" id="PF20432"/>
    </source>
</evidence>
<evidence type="ECO:0000313" key="4">
    <source>
        <dbReference type="EMBL" id="VFS57278.1"/>
    </source>
</evidence>
<accession>A0A2X3EKP2</accession>
<sequence>MKMYTPAPSTHAPERLWQFAGLKSDDGVQLIEQIYDGLDGEVADRIILWSNISKVELRQITGIPSTTFNRSLKSGFNAEQSERLVRFIRVMDRAVELFEGDKAAAQNWLYKPVRGLNWKKPAELLASETGAVEVMRLINRLEHGVFS</sequence>
<dbReference type="NCBIfam" id="TIGR02293">
    <property type="entry name" value="TAS_TIGR02293"/>
    <property type="match status" value="1"/>
</dbReference>
<keyword evidence="5" id="KW-1185">Reference proteome</keyword>
<evidence type="ECO:0000313" key="5">
    <source>
        <dbReference type="Proteomes" id="UP000401081"/>
    </source>
</evidence>
<dbReference type="RefSeq" id="WP_061279656.1">
    <property type="nucleotide sequence ID" value="NZ_CALMQG010000021.1"/>
</dbReference>
<evidence type="ECO:0000313" key="3">
    <source>
        <dbReference type="EMBL" id="MDW3777016.1"/>
    </source>
</evidence>
<dbReference type="InterPro" id="IPR024467">
    <property type="entry name" value="Xre/MbcA/ParS-like_toxin-bd"/>
</dbReference>
<feature type="domain" description="Antitoxin Xre-like helix-turn-helix" evidence="2">
    <location>
        <begin position="30"/>
        <end position="89"/>
    </location>
</feature>